<dbReference type="NCBIfam" id="NF037959">
    <property type="entry name" value="MFS_SpdSyn"/>
    <property type="match status" value="1"/>
</dbReference>
<dbReference type="EMBL" id="JACRDE010000160">
    <property type="protein sequence ID" value="MBI5248947.1"/>
    <property type="molecule type" value="Genomic_DNA"/>
</dbReference>
<proteinExistence type="inferred from homology"/>
<feature type="transmembrane region" description="Helical" evidence="5">
    <location>
        <begin position="20"/>
        <end position="39"/>
    </location>
</feature>
<feature type="transmembrane region" description="Helical" evidence="5">
    <location>
        <begin position="220"/>
        <end position="237"/>
    </location>
</feature>
<gene>
    <name evidence="7" type="ORF">HY912_05580</name>
</gene>
<comment type="caution">
    <text evidence="7">The sequence shown here is derived from an EMBL/GenBank/DDBJ whole genome shotgun (WGS) entry which is preliminary data.</text>
</comment>
<evidence type="ECO:0000256" key="2">
    <source>
        <dbReference type="ARBA" id="ARBA00022679"/>
    </source>
</evidence>
<keyword evidence="3 4" id="KW-0620">Polyamine biosynthesis</keyword>
<feature type="domain" description="PABS" evidence="6">
    <location>
        <begin position="230"/>
        <end position="476"/>
    </location>
</feature>
<keyword evidence="5" id="KW-0472">Membrane</keyword>
<dbReference type="SUPFAM" id="SSF53335">
    <property type="entry name" value="S-adenosyl-L-methionine-dependent methyltransferases"/>
    <property type="match status" value="1"/>
</dbReference>
<dbReference type="PROSITE" id="PS51006">
    <property type="entry name" value="PABS_2"/>
    <property type="match status" value="1"/>
</dbReference>
<organism evidence="7 8">
    <name type="scientific">Desulfomonile tiedjei</name>
    <dbReference type="NCBI Taxonomy" id="2358"/>
    <lineage>
        <taxon>Bacteria</taxon>
        <taxon>Pseudomonadati</taxon>
        <taxon>Thermodesulfobacteriota</taxon>
        <taxon>Desulfomonilia</taxon>
        <taxon>Desulfomonilales</taxon>
        <taxon>Desulfomonilaceae</taxon>
        <taxon>Desulfomonile</taxon>
    </lineage>
</organism>
<name>A0A9D6V4D7_9BACT</name>
<feature type="transmembrane region" description="Helical" evidence="5">
    <location>
        <begin position="197"/>
        <end position="214"/>
    </location>
</feature>
<dbReference type="AlphaFoldDB" id="A0A9D6V4D7"/>
<feature type="transmembrane region" description="Helical" evidence="5">
    <location>
        <begin position="124"/>
        <end position="150"/>
    </location>
</feature>
<dbReference type="Pfam" id="PF01564">
    <property type="entry name" value="Spermine_synth"/>
    <property type="match status" value="1"/>
</dbReference>
<evidence type="ECO:0000256" key="1">
    <source>
        <dbReference type="ARBA" id="ARBA00007867"/>
    </source>
</evidence>
<keyword evidence="5" id="KW-1133">Transmembrane helix</keyword>
<evidence type="ECO:0000256" key="3">
    <source>
        <dbReference type="ARBA" id="ARBA00023115"/>
    </source>
</evidence>
<dbReference type="InterPro" id="IPR029063">
    <property type="entry name" value="SAM-dependent_MTases_sf"/>
</dbReference>
<accession>A0A9D6V4D7</accession>
<evidence type="ECO:0000259" key="6">
    <source>
        <dbReference type="PROSITE" id="PS51006"/>
    </source>
</evidence>
<evidence type="ECO:0000256" key="5">
    <source>
        <dbReference type="SAM" id="Phobius"/>
    </source>
</evidence>
<dbReference type="Gene3D" id="3.40.50.150">
    <property type="entry name" value="Vaccinia Virus protein VP39"/>
    <property type="match status" value="1"/>
</dbReference>
<feature type="transmembrane region" description="Helical" evidence="5">
    <location>
        <begin position="51"/>
        <end position="71"/>
    </location>
</feature>
<evidence type="ECO:0000256" key="4">
    <source>
        <dbReference type="PROSITE-ProRule" id="PRU00354"/>
    </source>
</evidence>
<sequence>MDILNTEQDHRAATPNVHYYFLTVAFFSGMAVMGVEICASRLMAPFFGTSLTIWTVIIGATMIALTGGYYLGGILAEKRPRMSVLGTLLFVASLFMIFLPYIAQPVMEVTLGRFVRETTGSQSNNAIIVSLTICALLISVPVVVLGMTSPFLIHLDSLRSGSVGRTSGKIFAFSTLGSILGTFLPALVLIPLIGTRLSFLLFGGLLLCVTMWSIERQRLMVLVISITALAMAFLMGIQGWGTGRNRYLVQEKETNYQLVRIFRSPIQSENANNTKYSTILLTDAGLGLQSMWVEGQSYTDSWQDFFAVVPRVYEKCATGTSPKNLLLLGLGGACAPYLISQLYPDTLIDGVEIDGALIDAARPYFPFSSTKNLNIHISDARFFLRSTSKEYDVIVIDTFRPPLIPFHLATVEFFEQVKQHLTQKGIMAMNIGSTGEKEVFTGIANTIAGVFPNVYFARYFSPQEHESLFTSQFIVASVDDLSLDKPESEDRIFSVPNPEWREVFETMRDPSGFDVLQYSYFRRIRFDPQIPFFTDDISSLDTIAEREFLGLILGRGM</sequence>
<dbReference type="InterPro" id="IPR030374">
    <property type="entry name" value="PABS"/>
</dbReference>
<evidence type="ECO:0000313" key="7">
    <source>
        <dbReference type="EMBL" id="MBI5248947.1"/>
    </source>
</evidence>
<reference evidence="7" key="1">
    <citation type="submission" date="2020-07" db="EMBL/GenBank/DDBJ databases">
        <title>Huge and variable diversity of episymbiotic CPR bacteria and DPANN archaea in groundwater ecosystems.</title>
        <authorList>
            <person name="He C.Y."/>
            <person name="Keren R."/>
            <person name="Whittaker M."/>
            <person name="Farag I.F."/>
            <person name="Doudna J."/>
            <person name="Cate J.H.D."/>
            <person name="Banfield J.F."/>
        </authorList>
    </citation>
    <scope>NUCLEOTIDE SEQUENCE</scope>
    <source>
        <strain evidence="7">NC_groundwater_1664_Pr3_B-0.1um_52_9</strain>
    </source>
</reference>
<feature type="active site" description="Proton acceptor" evidence="4">
    <location>
        <position position="397"/>
    </location>
</feature>
<evidence type="ECO:0000313" key="8">
    <source>
        <dbReference type="Proteomes" id="UP000807825"/>
    </source>
</evidence>
<protein>
    <submittedName>
        <fullName evidence="7">Fused MFS/spermidine synthase</fullName>
    </submittedName>
</protein>
<dbReference type="PANTHER" id="PTHR43317">
    <property type="entry name" value="THERMOSPERMINE SYNTHASE ACAULIS5"/>
    <property type="match status" value="1"/>
</dbReference>
<feature type="transmembrane region" description="Helical" evidence="5">
    <location>
        <begin position="170"/>
        <end position="190"/>
    </location>
</feature>
<feature type="transmembrane region" description="Helical" evidence="5">
    <location>
        <begin position="83"/>
        <end position="103"/>
    </location>
</feature>
<dbReference type="GO" id="GO:0016740">
    <property type="term" value="F:transferase activity"/>
    <property type="evidence" value="ECO:0007669"/>
    <property type="project" value="UniProtKB-UniRule"/>
</dbReference>
<dbReference type="PANTHER" id="PTHR43317:SF1">
    <property type="entry name" value="THERMOSPERMINE SYNTHASE ACAULIS5"/>
    <property type="match status" value="1"/>
</dbReference>
<dbReference type="GO" id="GO:0006596">
    <property type="term" value="P:polyamine biosynthetic process"/>
    <property type="evidence" value="ECO:0007669"/>
    <property type="project" value="UniProtKB-UniRule"/>
</dbReference>
<comment type="similarity">
    <text evidence="1">Belongs to the spermidine/spermine synthase family.</text>
</comment>
<keyword evidence="5" id="KW-0812">Transmembrane</keyword>
<keyword evidence="2 4" id="KW-0808">Transferase</keyword>
<dbReference type="Proteomes" id="UP000807825">
    <property type="component" value="Unassembled WGS sequence"/>
</dbReference>